<feature type="binding site" evidence="11">
    <location>
        <position position="141"/>
    </location>
    <ligand>
        <name>substrate</name>
    </ligand>
</feature>
<feature type="binding site" evidence="11">
    <location>
        <begin position="304"/>
        <end position="306"/>
    </location>
    <ligand>
        <name>substrate</name>
    </ligand>
</feature>
<feature type="binding site" evidence="12">
    <location>
        <position position="130"/>
    </location>
    <ligand>
        <name>Zn(2+)</name>
        <dbReference type="ChEBI" id="CHEBI:29105"/>
    </ligand>
</feature>
<evidence type="ECO:0000313" key="14">
    <source>
        <dbReference type="EMBL" id="MCR1898297.1"/>
    </source>
</evidence>
<evidence type="ECO:0000256" key="9">
    <source>
        <dbReference type="PIRNR" id="PIRNR038994"/>
    </source>
</evidence>
<keyword evidence="5 9" id="KW-0378">Hydrolase</keyword>
<comment type="cofactor">
    <cofactor evidence="12">
        <name>a divalent metal cation</name>
        <dbReference type="ChEBI" id="CHEBI:60240"/>
    </cofactor>
    <text evidence="12">Binds 1 divalent metal cation per subunit.</text>
</comment>
<evidence type="ECO:0000256" key="4">
    <source>
        <dbReference type="ARBA" id="ARBA00022723"/>
    </source>
</evidence>
<evidence type="ECO:0000313" key="15">
    <source>
        <dbReference type="Proteomes" id="UP001205748"/>
    </source>
</evidence>
<dbReference type="InterPro" id="IPR032466">
    <property type="entry name" value="Metal_Hydrolase"/>
</dbReference>
<evidence type="ECO:0000256" key="1">
    <source>
        <dbReference type="ARBA" id="ARBA00010716"/>
    </source>
</evidence>
<evidence type="ECO:0000256" key="3">
    <source>
        <dbReference type="ARBA" id="ARBA00018029"/>
    </source>
</evidence>
<dbReference type="InterPro" id="IPR003764">
    <property type="entry name" value="GlcNAc_6-P_deAcase"/>
</dbReference>
<proteinExistence type="inferred from homology"/>
<reference evidence="14" key="1">
    <citation type="submission" date="2022-07" db="EMBL/GenBank/DDBJ databases">
        <title>Enhanced cultured diversity of the mouse gut microbiota enables custom-made synthetic communities.</title>
        <authorList>
            <person name="Afrizal A."/>
        </authorList>
    </citation>
    <scope>NUCLEOTIDE SEQUENCE</scope>
    <source>
        <strain evidence="14">DSM 28593</strain>
    </source>
</reference>
<feature type="active site" description="Proton donor/acceptor" evidence="10">
    <location>
        <position position="271"/>
    </location>
</feature>
<keyword evidence="15" id="KW-1185">Reference proteome</keyword>
<dbReference type="PANTHER" id="PTHR11113">
    <property type="entry name" value="N-ACETYLGLUCOSAMINE-6-PHOSPHATE DEACETYLASE"/>
    <property type="match status" value="1"/>
</dbReference>
<name>A0AAE3HEZ8_9FIRM</name>
<organism evidence="14 15">
    <name type="scientific">Irregularibacter muris</name>
    <dbReference type="NCBI Taxonomy" id="1796619"/>
    <lineage>
        <taxon>Bacteria</taxon>
        <taxon>Bacillati</taxon>
        <taxon>Bacillota</taxon>
        <taxon>Clostridia</taxon>
        <taxon>Eubacteriales</taxon>
        <taxon>Eubacteriaceae</taxon>
        <taxon>Irregularibacter</taxon>
    </lineage>
</organism>
<dbReference type="Gene3D" id="3.20.20.140">
    <property type="entry name" value="Metal-dependent hydrolases"/>
    <property type="match status" value="1"/>
</dbReference>
<comment type="pathway">
    <text evidence="8">Amino-sugar metabolism; N-acetylneuraminate degradation; D-fructose 6-phosphate from N-acetylneuraminate: step 4/5.</text>
</comment>
<accession>A0AAE3HEZ8</accession>
<dbReference type="AlphaFoldDB" id="A0AAE3HEZ8"/>
<dbReference type="RefSeq" id="WP_257529770.1">
    <property type="nucleotide sequence ID" value="NZ_JANKAS010000003.1"/>
</dbReference>
<evidence type="ECO:0000256" key="5">
    <source>
        <dbReference type="ARBA" id="ARBA00022801"/>
    </source>
</evidence>
<evidence type="ECO:0000256" key="7">
    <source>
        <dbReference type="ARBA" id="ARBA00047647"/>
    </source>
</evidence>
<dbReference type="CDD" id="cd00854">
    <property type="entry name" value="NagA"/>
    <property type="match status" value="1"/>
</dbReference>
<evidence type="ECO:0000259" key="13">
    <source>
        <dbReference type="Pfam" id="PF01979"/>
    </source>
</evidence>
<feature type="binding site" evidence="11">
    <location>
        <position position="248"/>
    </location>
    <ligand>
        <name>substrate</name>
    </ligand>
</feature>
<keyword evidence="6 9" id="KW-0119">Carbohydrate metabolism</keyword>
<dbReference type="FunFam" id="3.20.20.140:FF:000004">
    <property type="entry name" value="N-acetylglucosamine-6-phosphate deacetylase"/>
    <property type="match status" value="1"/>
</dbReference>
<dbReference type="EC" id="3.5.1.25" evidence="2"/>
<comment type="catalytic activity">
    <reaction evidence="7">
        <text>N-acetyl-D-glucosamine 6-phosphate + H2O = D-glucosamine 6-phosphate + acetate</text>
        <dbReference type="Rhea" id="RHEA:22936"/>
        <dbReference type="ChEBI" id="CHEBI:15377"/>
        <dbReference type="ChEBI" id="CHEBI:30089"/>
        <dbReference type="ChEBI" id="CHEBI:57513"/>
        <dbReference type="ChEBI" id="CHEBI:58725"/>
        <dbReference type="EC" id="3.5.1.25"/>
    </reaction>
</comment>
<feature type="binding site" evidence="12">
    <location>
        <position position="193"/>
    </location>
    <ligand>
        <name>Zn(2+)</name>
        <dbReference type="ChEBI" id="CHEBI:29105"/>
    </ligand>
</feature>
<dbReference type="GO" id="GO:0008448">
    <property type="term" value="F:N-acetylglucosamine-6-phosphate deacetylase activity"/>
    <property type="evidence" value="ECO:0007669"/>
    <property type="project" value="UniProtKB-EC"/>
</dbReference>
<dbReference type="NCBIfam" id="TIGR00221">
    <property type="entry name" value="nagA"/>
    <property type="match status" value="1"/>
</dbReference>
<evidence type="ECO:0000256" key="12">
    <source>
        <dbReference type="PIRSR" id="PIRSR038994-3"/>
    </source>
</evidence>
<dbReference type="EMBL" id="JANKAS010000003">
    <property type="protein sequence ID" value="MCR1898297.1"/>
    <property type="molecule type" value="Genomic_DNA"/>
</dbReference>
<dbReference type="InterPro" id="IPR006680">
    <property type="entry name" value="Amidohydro-rel"/>
</dbReference>
<gene>
    <name evidence="14" type="primary">nagA</name>
    <name evidence="14" type="ORF">NSA47_04750</name>
</gene>
<dbReference type="Proteomes" id="UP001205748">
    <property type="component" value="Unassembled WGS sequence"/>
</dbReference>
<dbReference type="GO" id="GO:0006046">
    <property type="term" value="P:N-acetylglucosamine catabolic process"/>
    <property type="evidence" value="ECO:0007669"/>
    <property type="project" value="TreeGrafter"/>
</dbReference>
<dbReference type="Gene3D" id="2.30.40.10">
    <property type="entry name" value="Urease, subunit C, domain 1"/>
    <property type="match status" value="1"/>
</dbReference>
<evidence type="ECO:0000256" key="6">
    <source>
        <dbReference type="ARBA" id="ARBA00023277"/>
    </source>
</evidence>
<evidence type="ECO:0000256" key="8">
    <source>
        <dbReference type="ARBA" id="ARBA00060590"/>
    </source>
</evidence>
<evidence type="ECO:0000256" key="10">
    <source>
        <dbReference type="PIRSR" id="PIRSR038994-1"/>
    </source>
</evidence>
<comment type="similarity">
    <text evidence="1 9">Belongs to the metallo-dependent hydrolases superfamily. NagA family.</text>
</comment>
<protein>
    <recommendedName>
        <fullName evidence="3">N-acetylglucosamine-6-phosphate deacetylase</fullName>
        <ecNumber evidence="2">3.5.1.25</ecNumber>
    </recommendedName>
</protein>
<evidence type="ECO:0000256" key="11">
    <source>
        <dbReference type="PIRSR" id="PIRSR038994-2"/>
    </source>
</evidence>
<comment type="caution">
    <text evidence="14">The sequence shown here is derived from an EMBL/GenBank/DDBJ whole genome shotgun (WGS) entry which is preliminary data.</text>
</comment>
<dbReference type="SUPFAM" id="SSF51556">
    <property type="entry name" value="Metallo-dependent hydrolases"/>
    <property type="match status" value="1"/>
</dbReference>
<dbReference type="InterPro" id="IPR011059">
    <property type="entry name" value="Metal-dep_hydrolase_composite"/>
</dbReference>
<feature type="binding site" evidence="11">
    <location>
        <position position="225"/>
    </location>
    <ligand>
        <name>substrate</name>
    </ligand>
</feature>
<feature type="binding site" evidence="12">
    <location>
        <position position="214"/>
    </location>
    <ligand>
        <name>Zn(2+)</name>
        <dbReference type="ChEBI" id="CHEBI:29105"/>
    </ligand>
</feature>
<feature type="domain" description="Amidohydrolase-related" evidence="13">
    <location>
        <begin position="51"/>
        <end position="377"/>
    </location>
</feature>
<dbReference type="PIRSF" id="PIRSF038994">
    <property type="entry name" value="NagA"/>
    <property type="match status" value="1"/>
</dbReference>
<evidence type="ECO:0000256" key="2">
    <source>
        <dbReference type="ARBA" id="ARBA00011899"/>
    </source>
</evidence>
<dbReference type="PANTHER" id="PTHR11113:SF14">
    <property type="entry name" value="N-ACETYLGLUCOSAMINE-6-PHOSPHATE DEACETYLASE"/>
    <property type="match status" value="1"/>
</dbReference>
<keyword evidence="4 12" id="KW-0479">Metal-binding</keyword>
<dbReference type="SUPFAM" id="SSF51338">
    <property type="entry name" value="Composite domain of metallo-dependent hydrolases"/>
    <property type="match status" value="1"/>
</dbReference>
<dbReference type="Pfam" id="PF01979">
    <property type="entry name" value="Amidohydro_1"/>
    <property type="match status" value="1"/>
</dbReference>
<sequence>MKAFINGRIIGENEILEDHIILFEKSIKEILPKDEFIQSQNIEIIDLEGKYISPGFIDIHIHGAGGSDTMDGTLRDLEIISKTIGTTGVTSFLPTTMTMGKDRIYKALDRVREAMNKKMPGAKVLGAHMEGPFISEKFKGAQNPKFIIKPQFEFIKDYLDVIKIITLAPEEDEKFSFIQQVGSIKDMVLSMGHTNINYERALQAIEKGISHGTHLFNAMTPLHHREPGAVGAALQSEITCELIADTIHVHPALLDFVIKTKGLEKVILVTDSMRAGCLREGNYDLGGQKVVVDDKSARLEDGTLAGSILTMNGALKNILQSSPIKLWEAIGLLSLNPAKKLNIHHKKGSIIKGKDADLCILDEAYNVFMTLVEGEIVYSSI</sequence>
<feature type="binding site" evidence="11">
    <location>
        <begin position="217"/>
        <end position="218"/>
    </location>
    <ligand>
        <name>substrate</name>
    </ligand>
</feature>
<dbReference type="GO" id="GO:0046872">
    <property type="term" value="F:metal ion binding"/>
    <property type="evidence" value="ECO:0007669"/>
    <property type="project" value="UniProtKB-KW"/>
</dbReference>